<reference evidence="2 3" key="1">
    <citation type="journal article" date="2019" name="Nat. Ecol. Evol.">
        <title>Megaphylogeny resolves global patterns of mushroom evolution.</title>
        <authorList>
            <person name="Varga T."/>
            <person name="Krizsan K."/>
            <person name="Foldi C."/>
            <person name="Dima B."/>
            <person name="Sanchez-Garcia M."/>
            <person name="Sanchez-Ramirez S."/>
            <person name="Szollosi G.J."/>
            <person name="Szarkandi J.G."/>
            <person name="Papp V."/>
            <person name="Albert L."/>
            <person name="Andreopoulos W."/>
            <person name="Angelini C."/>
            <person name="Antonin V."/>
            <person name="Barry K.W."/>
            <person name="Bougher N.L."/>
            <person name="Buchanan P."/>
            <person name="Buyck B."/>
            <person name="Bense V."/>
            <person name="Catcheside P."/>
            <person name="Chovatia M."/>
            <person name="Cooper J."/>
            <person name="Damon W."/>
            <person name="Desjardin D."/>
            <person name="Finy P."/>
            <person name="Geml J."/>
            <person name="Haridas S."/>
            <person name="Hughes K."/>
            <person name="Justo A."/>
            <person name="Karasinski D."/>
            <person name="Kautmanova I."/>
            <person name="Kiss B."/>
            <person name="Kocsube S."/>
            <person name="Kotiranta H."/>
            <person name="LaButti K.M."/>
            <person name="Lechner B.E."/>
            <person name="Liimatainen K."/>
            <person name="Lipzen A."/>
            <person name="Lukacs Z."/>
            <person name="Mihaltcheva S."/>
            <person name="Morgado L.N."/>
            <person name="Niskanen T."/>
            <person name="Noordeloos M.E."/>
            <person name="Ohm R.A."/>
            <person name="Ortiz-Santana B."/>
            <person name="Ovrebo C."/>
            <person name="Racz N."/>
            <person name="Riley R."/>
            <person name="Savchenko A."/>
            <person name="Shiryaev A."/>
            <person name="Soop K."/>
            <person name="Spirin V."/>
            <person name="Szebenyi C."/>
            <person name="Tomsovsky M."/>
            <person name="Tulloss R.E."/>
            <person name="Uehling J."/>
            <person name="Grigoriev I.V."/>
            <person name="Vagvolgyi C."/>
            <person name="Papp T."/>
            <person name="Martin F.M."/>
            <person name="Miettinen O."/>
            <person name="Hibbett D.S."/>
            <person name="Nagy L.G."/>
        </authorList>
    </citation>
    <scope>NUCLEOTIDE SEQUENCE [LARGE SCALE GENOMIC DNA]</scope>
    <source>
        <strain evidence="2 3">CBS 309.79</strain>
    </source>
</reference>
<name>A0A5C3Q8Q6_9AGAR</name>
<dbReference type="AlphaFoldDB" id="A0A5C3Q8Q6"/>
<keyword evidence="2" id="KW-0012">Acyltransferase</keyword>
<dbReference type="PROSITE" id="PS51186">
    <property type="entry name" value="GNAT"/>
    <property type="match status" value="1"/>
</dbReference>
<proteinExistence type="predicted"/>
<dbReference type="SUPFAM" id="SSF55729">
    <property type="entry name" value="Acyl-CoA N-acyltransferases (Nat)"/>
    <property type="match status" value="1"/>
</dbReference>
<evidence type="ECO:0000259" key="1">
    <source>
        <dbReference type="PROSITE" id="PS51186"/>
    </source>
</evidence>
<dbReference type="CDD" id="cd04301">
    <property type="entry name" value="NAT_SF"/>
    <property type="match status" value="1"/>
</dbReference>
<dbReference type="EMBL" id="ML178846">
    <property type="protein sequence ID" value="TFK97557.1"/>
    <property type="molecule type" value="Genomic_DNA"/>
</dbReference>
<sequence>MFTTNRLLVRAYQDSDYSSFQRMYNDASIQQTTNPFLNQPFPDSAVDVEIKKLHETTMFLGILALKSDPNQLLGCVYLRGDPGGRSAMLGITMLPDGQGKGYGTEATRFMVDWAFRMGGLHRVWLSVFEGNDRAVRVYKKAGFVKEVHNRKQNYVQGKWIADIWMGILYEDWEKDPGYHPQLPIISP</sequence>
<organism evidence="2 3">
    <name type="scientific">Pterulicium gracile</name>
    <dbReference type="NCBI Taxonomy" id="1884261"/>
    <lineage>
        <taxon>Eukaryota</taxon>
        <taxon>Fungi</taxon>
        <taxon>Dikarya</taxon>
        <taxon>Basidiomycota</taxon>
        <taxon>Agaricomycotina</taxon>
        <taxon>Agaricomycetes</taxon>
        <taxon>Agaricomycetidae</taxon>
        <taxon>Agaricales</taxon>
        <taxon>Pleurotineae</taxon>
        <taxon>Pterulaceae</taxon>
        <taxon>Pterulicium</taxon>
    </lineage>
</organism>
<dbReference type="InterPro" id="IPR016181">
    <property type="entry name" value="Acyl_CoA_acyltransferase"/>
</dbReference>
<dbReference type="OrthoDB" id="630895at2759"/>
<dbReference type="Gene3D" id="3.40.630.30">
    <property type="match status" value="1"/>
</dbReference>
<keyword evidence="2" id="KW-0808">Transferase</keyword>
<evidence type="ECO:0000313" key="2">
    <source>
        <dbReference type="EMBL" id="TFK97557.1"/>
    </source>
</evidence>
<feature type="domain" description="N-acetyltransferase" evidence="1">
    <location>
        <begin position="7"/>
        <end position="170"/>
    </location>
</feature>
<dbReference type="Proteomes" id="UP000305067">
    <property type="component" value="Unassembled WGS sequence"/>
</dbReference>
<keyword evidence="3" id="KW-1185">Reference proteome</keyword>
<evidence type="ECO:0000313" key="3">
    <source>
        <dbReference type="Proteomes" id="UP000305067"/>
    </source>
</evidence>
<accession>A0A5C3Q8Q6</accession>
<gene>
    <name evidence="2" type="ORF">BDV98DRAFT_574248</name>
</gene>
<protein>
    <submittedName>
        <fullName evidence="2">Acyl-CoA N-acyltransferase</fullName>
    </submittedName>
</protein>
<dbReference type="InterPro" id="IPR051531">
    <property type="entry name" value="N-acetyltransferase"/>
</dbReference>
<dbReference type="PANTHER" id="PTHR43792">
    <property type="entry name" value="GNAT FAMILY, PUTATIVE (AFU_ORTHOLOGUE AFUA_3G00765)-RELATED-RELATED"/>
    <property type="match status" value="1"/>
</dbReference>
<dbReference type="Pfam" id="PF13302">
    <property type="entry name" value="Acetyltransf_3"/>
    <property type="match status" value="1"/>
</dbReference>
<dbReference type="GO" id="GO:0016747">
    <property type="term" value="F:acyltransferase activity, transferring groups other than amino-acyl groups"/>
    <property type="evidence" value="ECO:0007669"/>
    <property type="project" value="InterPro"/>
</dbReference>
<dbReference type="InterPro" id="IPR000182">
    <property type="entry name" value="GNAT_dom"/>
</dbReference>